<feature type="transmembrane region" description="Helical" evidence="1">
    <location>
        <begin position="21"/>
        <end position="41"/>
    </location>
</feature>
<feature type="domain" description="YdbS-like PH" evidence="2">
    <location>
        <begin position="72"/>
        <end position="147"/>
    </location>
</feature>
<dbReference type="KEGG" id="abut:Ami103574_10000"/>
<name>A0A858BZU8_9FIRM</name>
<dbReference type="Pfam" id="PF03703">
    <property type="entry name" value="bPH_2"/>
    <property type="match status" value="1"/>
</dbReference>
<reference evidence="3 4" key="1">
    <citation type="submission" date="2020-02" db="EMBL/GenBank/DDBJ databases">
        <authorList>
            <person name="Kim Y.B."/>
            <person name="Roh S.W."/>
        </authorList>
    </citation>
    <scope>NUCLEOTIDE SEQUENCE [LARGE SCALE GENOMIC DNA]</scope>
    <source>
        <strain evidence="3 4">DSM 103574</strain>
    </source>
</reference>
<evidence type="ECO:0000313" key="3">
    <source>
        <dbReference type="EMBL" id="QIB69636.1"/>
    </source>
</evidence>
<evidence type="ECO:0000313" key="4">
    <source>
        <dbReference type="Proteomes" id="UP000466848"/>
    </source>
</evidence>
<protein>
    <submittedName>
        <fullName evidence="3">PH domain-containing protein</fullName>
    </submittedName>
</protein>
<dbReference type="PANTHER" id="PTHR34473">
    <property type="entry name" value="UPF0699 TRANSMEMBRANE PROTEIN YDBS"/>
    <property type="match status" value="1"/>
</dbReference>
<gene>
    <name evidence="3" type="ORF">Ami103574_10000</name>
</gene>
<dbReference type="PANTHER" id="PTHR34473:SF2">
    <property type="entry name" value="UPF0699 TRANSMEMBRANE PROTEIN YDBT"/>
    <property type="match status" value="1"/>
</dbReference>
<evidence type="ECO:0000256" key="1">
    <source>
        <dbReference type="SAM" id="Phobius"/>
    </source>
</evidence>
<dbReference type="Proteomes" id="UP000466848">
    <property type="component" value="Chromosome"/>
</dbReference>
<organism evidence="3 4">
    <name type="scientific">Aminipila butyrica</name>
    <dbReference type="NCBI Taxonomy" id="433296"/>
    <lineage>
        <taxon>Bacteria</taxon>
        <taxon>Bacillati</taxon>
        <taxon>Bacillota</taxon>
        <taxon>Clostridia</taxon>
        <taxon>Peptostreptococcales</taxon>
        <taxon>Anaerovoracaceae</taxon>
        <taxon>Aminipila</taxon>
    </lineage>
</organism>
<feature type="transmembrane region" description="Helical" evidence="1">
    <location>
        <begin position="47"/>
        <end position="66"/>
    </location>
</feature>
<evidence type="ECO:0000259" key="2">
    <source>
        <dbReference type="Pfam" id="PF03703"/>
    </source>
</evidence>
<dbReference type="InterPro" id="IPR005182">
    <property type="entry name" value="YdbS-like_PH"/>
</dbReference>
<dbReference type="RefSeq" id="WP_163066876.1">
    <property type="nucleotide sequence ID" value="NZ_CP048649.1"/>
</dbReference>
<keyword evidence="1" id="KW-0472">Membrane</keyword>
<dbReference type="AlphaFoldDB" id="A0A858BZU8"/>
<keyword evidence="1" id="KW-0812">Transmembrane</keyword>
<accession>A0A858BZU8</accession>
<keyword evidence="4" id="KW-1185">Reference proteome</keyword>
<dbReference type="EMBL" id="CP048649">
    <property type="protein sequence ID" value="QIB69636.1"/>
    <property type="molecule type" value="Genomic_DNA"/>
</dbReference>
<sequence length="167" mass="18950">MELKFQHLHKKAIGCMRLASAIGTIIFLLLCSIPKIIFYFLDTELPAWANVAYAAIIAISIGWIIITPIIRYKRYQYYIDDKQLIVIEGLWFITKDLAPIERVHQISIQRGPIDRMYGLSKVIATTAGGNIVIRFLENPIAEEIAESLGVRIGTIVKEQKQRGDQHA</sequence>
<keyword evidence="1" id="KW-1133">Transmembrane helix</keyword>
<proteinExistence type="predicted"/>